<dbReference type="SUPFAM" id="SSF51338">
    <property type="entry name" value="Composite domain of metallo-dependent hydrolases"/>
    <property type="match status" value="1"/>
</dbReference>
<dbReference type="GO" id="GO:0016810">
    <property type="term" value="F:hydrolase activity, acting on carbon-nitrogen (but not peptide) bonds"/>
    <property type="evidence" value="ECO:0007669"/>
    <property type="project" value="InterPro"/>
</dbReference>
<dbReference type="InterPro" id="IPR011059">
    <property type="entry name" value="Metal-dep_hydrolase_composite"/>
</dbReference>
<dbReference type="AlphaFoldDB" id="A0A7G9Y9B9"/>
<evidence type="ECO:0008006" key="2">
    <source>
        <dbReference type="Google" id="ProtNLM"/>
    </source>
</evidence>
<sequence length="47" mass="4805">MGSNTTTGSIEIGKRADLLLVSERMGLPVVTRTIVGGEVAYAAGGVR</sequence>
<reference evidence="1" key="1">
    <citation type="submission" date="2020-06" db="EMBL/GenBank/DDBJ databases">
        <title>Unique genomic features of the anaerobic methanotrophic archaea.</title>
        <authorList>
            <person name="Chadwick G.L."/>
            <person name="Skennerton C.T."/>
            <person name="Laso-Perez R."/>
            <person name="Leu A.O."/>
            <person name="Speth D.R."/>
            <person name="Yu H."/>
            <person name="Morgan-Lang C."/>
            <person name="Hatzenpichler R."/>
            <person name="Goudeau D."/>
            <person name="Malmstrom R."/>
            <person name="Brazelton W.J."/>
            <person name="Woyke T."/>
            <person name="Hallam S.J."/>
            <person name="Tyson G.W."/>
            <person name="Wegener G."/>
            <person name="Boetius A."/>
            <person name="Orphan V."/>
        </authorList>
    </citation>
    <scope>NUCLEOTIDE SEQUENCE</scope>
</reference>
<gene>
    <name evidence="1" type="ORF">JBICLBBK_00006</name>
</gene>
<organism evidence="1">
    <name type="scientific">Candidatus Methanogaster sp. ANME-2c ERB4</name>
    <dbReference type="NCBI Taxonomy" id="2759911"/>
    <lineage>
        <taxon>Archaea</taxon>
        <taxon>Methanobacteriati</taxon>
        <taxon>Methanobacteriota</taxon>
        <taxon>Stenosarchaea group</taxon>
        <taxon>Methanomicrobia</taxon>
        <taxon>Methanosarcinales</taxon>
        <taxon>ANME-2 cluster</taxon>
        <taxon>Candidatus Methanogasteraceae</taxon>
        <taxon>Candidatus Methanogaster</taxon>
    </lineage>
</organism>
<dbReference type="EMBL" id="MT630989">
    <property type="protein sequence ID" value="QNO44603.1"/>
    <property type="molecule type" value="Genomic_DNA"/>
</dbReference>
<proteinExistence type="predicted"/>
<evidence type="ECO:0000313" key="1">
    <source>
        <dbReference type="EMBL" id="QNO44603.1"/>
    </source>
</evidence>
<name>A0A7G9Y9B9_9EURY</name>
<accession>A0A7G9Y9B9</accession>
<protein>
    <recommendedName>
        <fullName evidence="2">Amidohydrolase-related domain-containing protein</fullName>
    </recommendedName>
</protein>
<dbReference type="Gene3D" id="2.30.40.10">
    <property type="entry name" value="Urease, subunit C, domain 1"/>
    <property type="match status" value="1"/>
</dbReference>